<protein>
    <submittedName>
        <fullName evidence="3">Glycoside hydrolase family 13 protein</fullName>
    </submittedName>
</protein>
<dbReference type="Gene3D" id="3.90.400.10">
    <property type="entry name" value="Oligo-1,6-glucosidase, Domain 2"/>
    <property type="match status" value="1"/>
</dbReference>
<dbReference type="GO" id="GO:0004556">
    <property type="term" value="F:alpha-amylase activity"/>
    <property type="evidence" value="ECO:0007669"/>
    <property type="project" value="TreeGrafter"/>
</dbReference>
<evidence type="ECO:0000259" key="2">
    <source>
        <dbReference type="SMART" id="SM00642"/>
    </source>
</evidence>
<dbReference type="CDD" id="cd11332">
    <property type="entry name" value="AmyAc_OligoGlu_TS"/>
    <property type="match status" value="1"/>
</dbReference>
<dbReference type="AlphaFoldDB" id="A0A563EK11"/>
<organism evidence="3 4">
    <name type="scientific">Lentzea tibetensis</name>
    <dbReference type="NCBI Taxonomy" id="2591470"/>
    <lineage>
        <taxon>Bacteria</taxon>
        <taxon>Bacillati</taxon>
        <taxon>Actinomycetota</taxon>
        <taxon>Actinomycetes</taxon>
        <taxon>Pseudonocardiales</taxon>
        <taxon>Pseudonocardiaceae</taxon>
        <taxon>Lentzea</taxon>
    </lineage>
</organism>
<reference evidence="3 4" key="1">
    <citation type="submission" date="2019-07" db="EMBL/GenBank/DDBJ databases">
        <title>Lentzea xizangensis sp. nov., isolated from Qinghai-Tibetan Plateau Soils.</title>
        <authorList>
            <person name="Huang J."/>
        </authorList>
    </citation>
    <scope>NUCLEOTIDE SEQUENCE [LARGE SCALE GENOMIC DNA]</scope>
    <source>
        <strain evidence="3 4">FXJ1.1311</strain>
    </source>
</reference>
<evidence type="ECO:0000313" key="4">
    <source>
        <dbReference type="Proteomes" id="UP000316639"/>
    </source>
</evidence>
<dbReference type="InterPro" id="IPR045857">
    <property type="entry name" value="O16G_dom_2"/>
</dbReference>
<dbReference type="GO" id="GO:0009313">
    <property type="term" value="P:oligosaccharide catabolic process"/>
    <property type="evidence" value="ECO:0007669"/>
    <property type="project" value="TreeGrafter"/>
</dbReference>
<sequence>MTQDWWRHAVIYQVYVRSFADANGDGIGDLPGIRSRLPHLAELGVDALWITPFYASPMADGGYDVADYRAVDPMFGDLDDVRALVADAHALDLKIIVDIVPNHSSDQHEWFQAALRAEPGSPERARYVFRPGKGDQPPNDWESVFGGPAWTQLPDGEWYLHLFAPEQPDLNWDLDEVRAEFRDVLRFWLDLGVDGFRVDVAHGMVKAAGLPDIGHADQLKLLGTSALPFFDQDGVHDIHREWRAVLDTYPGERVLVAEAWTPSAERTALYLRADEMHQAFNFHYLTAEWNAPALREVIDASLAAVAPVGAPTTWVLSNHDVQRHVTRYGDGEIGRRRARAAAMLMLALPGSAYVYQGEELGLPEVLDLPDDVLQDPMWERSGHTERGRDGCRVPLPWTTTGPSLGFGGGAPWLPQPADWAKLSVEAQEHDGDSMLALYRNALRIRREHPALGAGRDVEWVDGPEGVLRFVRRDSVSGRGIGCMVNLSSADVELPDSVLLQSAPGTVLQPDTAVWWEC</sequence>
<gene>
    <name evidence="3" type="ORF">FKR81_33915</name>
</gene>
<keyword evidence="3" id="KW-0378">Hydrolase</keyword>
<dbReference type="SMART" id="SM00642">
    <property type="entry name" value="Aamy"/>
    <property type="match status" value="1"/>
</dbReference>
<dbReference type="InterPro" id="IPR017853">
    <property type="entry name" value="GH"/>
</dbReference>
<comment type="caution">
    <text evidence="3">The sequence shown here is derived from an EMBL/GenBank/DDBJ whole genome shotgun (WGS) entry which is preliminary data.</text>
</comment>
<dbReference type="Proteomes" id="UP000316639">
    <property type="component" value="Unassembled WGS sequence"/>
</dbReference>
<proteinExistence type="inferred from homology"/>
<dbReference type="OrthoDB" id="9043248at2"/>
<feature type="domain" description="Glycosyl hydrolase family 13 catalytic" evidence="2">
    <location>
        <begin position="13"/>
        <end position="392"/>
    </location>
</feature>
<evidence type="ECO:0000256" key="1">
    <source>
        <dbReference type="ARBA" id="ARBA00008061"/>
    </source>
</evidence>
<accession>A0A563EK11</accession>
<dbReference type="RefSeq" id="WP_146358317.1">
    <property type="nucleotide sequence ID" value="NZ_VOBR01000028.1"/>
</dbReference>
<keyword evidence="4" id="KW-1185">Reference proteome</keyword>
<dbReference type="PANTHER" id="PTHR10357">
    <property type="entry name" value="ALPHA-AMYLASE FAMILY MEMBER"/>
    <property type="match status" value="1"/>
</dbReference>
<name>A0A563EK11_9PSEU</name>
<dbReference type="EMBL" id="VOBR01000028">
    <property type="protein sequence ID" value="TWP47045.1"/>
    <property type="molecule type" value="Genomic_DNA"/>
</dbReference>
<dbReference type="PANTHER" id="PTHR10357:SF179">
    <property type="entry name" value="NEUTRAL AND BASIC AMINO ACID TRANSPORT PROTEIN RBAT"/>
    <property type="match status" value="1"/>
</dbReference>
<dbReference type="SUPFAM" id="SSF51445">
    <property type="entry name" value="(Trans)glycosidases"/>
    <property type="match status" value="1"/>
</dbReference>
<dbReference type="InterPro" id="IPR006047">
    <property type="entry name" value="GH13_cat_dom"/>
</dbReference>
<evidence type="ECO:0000313" key="3">
    <source>
        <dbReference type="EMBL" id="TWP47045.1"/>
    </source>
</evidence>
<dbReference type="Gene3D" id="3.20.20.80">
    <property type="entry name" value="Glycosidases"/>
    <property type="match status" value="1"/>
</dbReference>
<comment type="similarity">
    <text evidence="1">Belongs to the glycosyl hydrolase 13 family.</text>
</comment>
<dbReference type="Pfam" id="PF00128">
    <property type="entry name" value="Alpha-amylase"/>
    <property type="match status" value="1"/>
</dbReference>